<reference evidence="3" key="1">
    <citation type="submission" date="2022-08" db="UniProtKB">
        <authorList>
            <consortium name="EnsemblMetazoa"/>
        </authorList>
    </citation>
    <scope>IDENTIFICATION</scope>
    <source>
        <strain evidence="3">05x7-T-G4-1.051#20</strain>
    </source>
</reference>
<dbReference type="SUPFAM" id="SSF141086">
    <property type="entry name" value="Agglutinin HPA-like"/>
    <property type="match status" value="1"/>
</dbReference>
<feature type="chain" id="PRO_5036479070" description="H-type lectin domain-containing protein" evidence="1">
    <location>
        <begin position="23"/>
        <end position="165"/>
    </location>
</feature>
<dbReference type="InterPro" id="IPR037221">
    <property type="entry name" value="H-type_lectin_dom_sf"/>
</dbReference>
<protein>
    <recommendedName>
        <fullName evidence="2">H-type lectin domain-containing protein</fullName>
    </recommendedName>
</protein>
<dbReference type="AlphaFoldDB" id="A0A8W8L1S7"/>
<dbReference type="Proteomes" id="UP000005408">
    <property type="component" value="Unassembled WGS sequence"/>
</dbReference>
<name>A0A8W8L1S7_MAGGI</name>
<keyword evidence="4" id="KW-1185">Reference proteome</keyword>
<evidence type="ECO:0000259" key="2">
    <source>
        <dbReference type="Pfam" id="PF09458"/>
    </source>
</evidence>
<dbReference type="InterPro" id="IPR019019">
    <property type="entry name" value="H-type_lectin_domain"/>
</dbReference>
<keyword evidence="1" id="KW-0732">Signal</keyword>
<dbReference type="GO" id="GO:0030246">
    <property type="term" value="F:carbohydrate binding"/>
    <property type="evidence" value="ECO:0007669"/>
    <property type="project" value="InterPro"/>
</dbReference>
<organism evidence="3 4">
    <name type="scientific">Magallana gigas</name>
    <name type="common">Pacific oyster</name>
    <name type="synonym">Crassostrea gigas</name>
    <dbReference type="NCBI Taxonomy" id="29159"/>
    <lineage>
        <taxon>Eukaryota</taxon>
        <taxon>Metazoa</taxon>
        <taxon>Spiralia</taxon>
        <taxon>Lophotrochozoa</taxon>
        <taxon>Mollusca</taxon>
        <taxon>Bivalvia</taxon>
        <taxon>Autobranchia</taxon>
        <taxon>Pteriomorphia</taxon>
        <taxon>Ostreida</taxon>
        <taxon>Ostreoidea</taxon>
        <taxon>Ostreidae</taxon>
        <taxon>Magallana</taxon>
    </lineage>
</organism>
<dbReference type="EnsemblMetazoa" id="G26287.1">
    <property type="protein sequence ID" value="G26287.1:cds"/>
    <property type="gene ID" value="G26287"/>
</dbReference>
<accession>A0A8W8L1S7</accession>
<dbReference type="Gene3D" id="2.60.40.2080">
    <property type="match status" value="1"/>
</dbReference>
<dbReference type="GO" id="GO:0007155">
    <property type="term" value="P:cell adhesion"/>
    <property type="evidence" value="ECO:0007669"/>
    <property type="project" value="InterPro"/>
</dbReference>
<feature type="domain" description="H-type lectin" evidence="2">
    <location>
        <begin position="98"/>
        <end position="162"/>
    </location>
</feature>
<evidence type="ECO:0000313" key="4">
    <source>
        <dbReference type="Proteomes" id="UP000005408"/>
    </source>
</evidence>
<proteinExistence type="predicted"/>
<dbReference type="Pfam" id="PF09458">
    <property type="entry name" value="H_lectin"/>
    <property type="match status" value="1"/>
</dbReference>
<sequence>MGLIAEVLLLVTAVAIAGTVQSQNSNVERQNRSGNELVFYLMEQLYDMKPKIETMKTKIKDMEFYIAAQKKQIEALQNRESGVVVKYANPPPSWPYIQSVKFKSHFEERPTVTYGLYFLDSDRSTNLRVITEITDVTKTGFRMKLTSYDDSKLYGAKINWMACGK</sequence>
<evidence type="ECO:0000313" key="3">
    <source>
        <dbReference type="EnsemblMetazoa" id="G26287.1:cds"/>
    </source>
</evidence>
<feature type="signal peptide" evidence="1">
    <location>
        <begin position="1"/>
        <end position="22"/>
    </location>
</feature>
<evidence type="ECO:0000256" key="1">
    <source>
        <dbReference type="SAM" id="SignalP"/>
    </source>
</evidence>